<reference evidence="8" key="1">
    <citation type="submission" date="2018-10" db="EMBL/GenBank/DDBJ databases">
        <authorList>
            <person name="Gruber-Vodicka H."/>
            <person name="Jaeckle O."/>
        </authorList>
    </citation>
    <scope>NUCLEOTIDE SEQUENCE</scope>
</reference>
<name>A0A484H605_9ZZZZ</name>
<dbReference type="GO" id="GO:0016829">
    <property type="term" value="F:lyase activity"/>
    <property type="evidence" value="ECO:0007669"/>
    <property type="project" value="UniProtKB-KW"/>
</dbReference>
<dbReference type="PROSITE" id="PS51918">
    <property type="entry name" value="RADICAL_SAM"/>
    <property type="match status" value="1"/>
</dbReference>
<proteinExistence type="predicted"/>
<dbReference type="GO" id="GO:0051539">
    <property type="term" value="F:4 iron, 4 sulfur cluster binding"/>
    <property type="evidence" value="ECO:0007669"/>
    <property type="project" value="UniProtKB-KW"/>
</dbReference>
<sequence length="408" mass="45297">MVWPCSPVISLRYGYIPMVSGVTGSGPDLDTAEPSLEAGDSCKYMNVGVGVVTEHFISTWPGRYWQRLHDGRIQCDVCPRACKLQAGQRGLCLVRASDGTQIILTTYGRSSGFYIDPLEKKPLYHFLPGTATLSFGTAGCNLTCRFCQNWHLSKTRRFDRLLDIASPQTIAQAARRLDCHSVSFTYNEPVIALEYAVDTAQACHAMGIQTVAVTAGYITPTARREFFAHMNAANIDLKAFTEDFYHRLATAHLEPILDTLRYLKHETNVWFELTTLLIPGENDSHREIDAMTRWIVRELGPDVPLHFTAFHPSWKMTDKPPTLVETLKGASAIAKANGMHYVYIGNVHHDGGGVTYCCKCGKRLIARSQNRISYYALTDGGCCQTCGTICAGLFGCPPGRRRPPPTHR</sequence>
<accession>A0A484H605</accession>
<dbReference type="InterPro" id="IPR013785">
    <property type="entry name" value="Aldolase_TIM"/>
</dbReference>
<feature type="domain" description="Radical SAM core" evidence="7">
    <location>
        <begin position="125"/>
        <end position="336"/>
    </location>
</feature>
<keyword evidence="8" id="KW-0670">Pyruvate</keyword>
<protein>
    <submittedName>
        <fullName evidence="8">COG1180: Radical SAM, Pyruvate-formate lyase-activating enzyme like</fullName>
    </submittedName>
</protein>
<keyword evidence="6" id="KW-0411">Iron-sulfur</keyword>
<dbReference type="SUPFAM" id="SSF102114">
    <property type="entry name" value="Radical SAM enzymes"/>
    <property type="match status" value="1"/>
</dbReference>
<dbReference type="SFLD" id="SFLDS00029">
    <property type="entry name" value="Radical_SAM"/>
    <property type="match status" value="1"/>
</dbReference>
<keyword evidence="3" id="KW-0949">S-adenosyl-L-methionine</keyword>
<evidence type="ECO:0000259" key="7">
    <source>
        <dbReference type="PROSITE" id="PS51918"/>
    </source>
</evidence>
<dbReference type="InterPro" id="IPR034457">
    <property type="entry name" value="Organic_radical-activating"/>
</dbReference>
<dbReference type="GO" id="GO:0046872">
    <property type="term" value="F:metal ion binding"/>
    <property type="evidence" value="ECO:0007669"/>
    <property type="project" value="UniProtKB-KW"/>
</dbReference>
<keyword evidence="5" id="KW-0408">Iron</keyword>
<keyword evidence="2" id="KW-0004">4Fe-4S</keyword>
<evidence type="ECO:0000256" key="2">
    <source>
        <dbReference type="ARBA" id="ARBA00022485"/>
    </source>
</evidence>
<evidence type="ECO:0000256" key="5">
    <source>
        <dbReference type="ARBA" id="ARBA00023004"/>
    </source>
</evidence>
<keyword evidence="4" id="KW-0479">Metal-binding</keyword>
<dbReference type="Gene3D" id="3.20.20.70">
    <property type="entry name" value="Aldolase class I"/>
    <property type="match status" value="1"/>
</dbReference>
<evidence type="ECO:0000256" key="1">
    <source>
        <dbReference type="ARBA" id="ARBA00001966"/>
    </source>
</evidence>
<organism evidence="8">
    <name type="scientific">invertebrate metagenome</name>
    <dbReference type="NCBI Taxonomy" id="1711999"/>
    <lineage>
        <taxon>unclassified sequences</taxon>
        <taxon>metagenomes</taxon>
        <taxon>organismal metagenomes</taxon>
    </lineage>
</organism>
<dbReference type="PANTHER" id="PTHR30352">
    <property type="entry name" value="PYRUVATE FORMATE-LYASE-ACTIVATING ENZYME"/>
    <property type="match status" value="1"/>
</dbReference>
<dbReference type="Pfam" id="PF04055">
    <property type="entry name" value="Radical_SAM"/>
    <property type="match status" value="1"/>
</dbReference>
<dbReference type="CDD" id="cd01335">
    <property type="entry name" value="Radical_SAM"/>
    <property type="match status" value="1"/>
</dbReference>
<evidence type="ECO:0000256" key="3">
    <source>
        <dbReference type="ARBA" id="ARBA00022691"/>
    </source>
</evidence>
<evidence type="ECO:0000313" key="8">
    <source>
        <dbReference type="EMBL" id="VBB69506.1"/>
    </source>
</evidence>
<keyword evidence="8" id="KW-0456">Lyase</keyword>
<dbReference type="InterPro" id="IPR027596">
    <property type="entry name" value="AmmeMemoSam_rS"/>
</dbReference>
<dbReference type="NCBIfam" id="TIGR04337">
    <property type="entry name" value="AmmeMemoSam_rS"/>
    <property type="match status" value="1"/>
</dbReference>
<comment type="cofactor">
    <cofactor evidence="1">
        <name>[4Fe-4S] cluster</name>
        <dbReference type="ChEBI" id="CHEBI:49883"/>
    </cofactor>
</comment>
<evidence type="ECO:0000256" key="4">
    <source>
        <dbReference type="ARBA" id="ARBA00022723"/>
    </source>
</evidence>
<dbReference type="EMBL" id="LR026963">
    <property type="protein sequence ID" value="VBB69506.1"/>
    <property type="molecule type" value="Genomic_DNA"/>
</dbReference>
<dbReference type="AlphaFoldDB" id="A0A484H605"/>
<dbReference type="PANTHER" id="PTHR30352:SF5">
    <property type="entry name" value="PYRUVATE FORMATE-LYASE 1-ACTIVATING ENZYME"/>
    <property type="match status" value="1"/>
</dbReference>
<dbReference type="InterPro" id="IPR058240">
    <property type="entry name" value="rSAM_sf"/>
</dbReference>
<evidence type="ECO:0000256" key="6">
    <source>
        <dbReference type="ARBA" id="ARBA00023014"/>
    </source>
</evidence>
<dbReference type="InterPro" id="IPR007197">
    <property type="entry name" value="rSAM"/>
</dbReference>
<gene>
    <name evidence="8" type="ORF">RIEGSTA812A_PEG_979</name>
</gene>
<dbReference type="SFLD" id="SFLDG01101">
    <property type="entry name" value="Uncharacterised_Radical_SAM_Su"/>
    <property type="match status" value="1"/>
</dbReference>